<dbReference type="PANTHER" id="PTHR24363:SF0">
    <property type="entry name" value="SERINE_THREONINE KINASE LIKE DOMAIN CONTAINING 1"/>
    <property type="match status" value="1"/>
</dbReference>
<dbReference type="PANTHER" id="PTHR24363">
    <property type="entry name" value="SERINE/THREONINE PROTEIN KINASE"/>
    <property type="match status" value="1"/>
</dbReference>
<evidence type="ECO:0000256" key="6">
    <source>
        <dbReference type="ARBA" id="ARBA00022840"/>
    </source>
</evidence>
<comment type="catalytic activity">
    <reaction evidence="7">
        <text>L-threonyl-[protein] + ATP = O-phospho-L-threonyl-[protein] + ADP + H(+)</text>
        <dbReference type="Rhea" id="RHEA:46608"/>
        <dbReference type="Rhea" id="RHEA-COMP:11060"/>
        <dbReference type="Rhea" id="RHEA-COMP:11605"/>
        <dbReference type="ChEBI" id="CHEBI:15378"/>
        <dbReference type="ChEBI" id="CHEBI:30013"/>
        <dbReference type="ChEBI" id="CHEBI:30616"/>
        <dbReference type="ChEBI" id="CHEBI:61977"/>
        <dbReference type="ChEBI" id="CHEBI:456216"/>
        <dbReference type="EC" id="2.7.11.1"/>
    </reaction>
</comment>
<dbReference type="EC" id="2.7.11.1" evidence="1"/>
<dbReference type="InterPro" id="IPR018247">
    <property type="entry name" value="EF_Hand_1_Ca_BS"/>
</dbReference>
<evidence type="ECO:0000256" key="2">
    <source>
        <dbReference type="ARBA" id="ARBA00022527"/>
    </source>
</evidence>
<dbReference type="InterPro" id="IPR000719">
    <property type="entry name" value="Prot_kinase_dom"/>
</dbReference>
<reference evidence="11 12" key="1">
    <citation type="submission" date="2024-09" db="EMBL/GenBank/DDBJ databases">
        <title>Floridaenema gen nov. (Aerosakkonemataceae, Aerosakkonematales ord. nov., Cyanobacteria) from benthic tropical and subtropical fresh waters, with the description of four new species.</title>
        <authorList>
            <person name="Moretto J.A."/>
            <person name="Berthold D.E."/>
            <person name="Lefler F.W."/>
            <person name="Huang I.-S."/>
            <person name="Laughinghouse H. IV."/>
        </authorList>
    </citation>
    <scope>NUCLEOTIDE SEQUENCE [LARGE SCALE GENOMIC DNA]</scope>
    <source>
        <strain evidence="11 12">BLCC-F46</strain>
    </source>
</reference>
<protein>
    <recommendedName>
        <fullName evidence="1">non-specific serine/threonine protein kinase</fullName>
        <ecNumber evidence="1">2.7.11.1</ecNumber>
    </recommendedName>
</protein>
<evidence type="ECO:0000256" key="7">
    <source>
        <dbReference type="ARBA" id="ARBA00047899"/>
    </source>
</evidence>
<evidence type="ECO:0000256" key="8">
    <source>
        <dbReference type="ARBA" id="ARBA00048679"/>
    </source>
</evidence>
<feature type="compositionally biased region" description="Polar residues" evidence="9">
    <location>
        <begin position="364"/>
        <end position="378"/>
    </location>
</feature>
<dbReference type="InterPro" id="IPR008271">
    <property type="entry name" value="Ser/Thr_kinase_AS"/>
</dbReference>
<feature type="domain" description="Protein kinase" evidence="10">
    <location>
        <begin position="12"/>
        <end position="267"/>
    </location>
</feature>
<keyword evidence="6" id="KW-0067">ATP-binding</keyword>
<dbReference type="InterPro" id="IPR011009">
    <property type="entry name" value="Kinase-like_dom_sf"/>
</dbReference>
<dbReference type="GO" id="GO:0016301">
    <property type="term" value="F:kinase activity"/>
    <property type="evidence" value="ECO:0007669"/>
    <property type="project" value="UniProtKB-KW"/>
</dbReference>
<dbReference type="CDD" id="cd14014">
    <property type="entry name" value="STKc_PknB_like"/>
    <property type="match status" value="1"/>
</dbReference>
<dbReference type="RefSeq" id="WP_413270357.1">
    <property type="nucleotide sequence ID" value="NZ_JBHFNQ010000080.1"/>
</dbReference>
<evidence type="ECO:0000256" key="4">
    <source>
        <dbReference type="ARBA" id="ARBA00022741"/>
    </source>
</evidence>
<dbReference type="Pfam" id="PF04151">
    <property type="entry name" value="PPC"/>
    <property type="match status" value="1"/>
</dbReference>
<accession>A0ABV4X395</accession>
<gene>
    <name evidence="11" type="ORF">ACE1CC_10225</name>
</gene>
<keyword evidence="2" id="KW-0723">Serine/threonine-protein kinase</keyword>
<proteinExistence type="predicted"/>
<comment type="catalytic activity">
    <reaction evidence="8">
        <text>L-seryl-[protein] + ATP = O-phospho-L-seryl-[protein] + ADP + H(+)</text>
        <dbReference type="Rhea" id="RHEA:17989"/>
        <dbReference type="Rhea" id="RHEA-COMP:9863"/>
        <dbReference type="Rhea" id="RHEA-COMP:11604"/>
        <dbReference type="ChEBI" id="CHEBI:15378"/>
        <dbReference type="ChEBI" id="CHEBI:29999"/>
        <dbReference type="ChEBI" id="CHEBI:30616"/>
        <dbReference type="ChEBI" id="CHEBI:83421"/>
        <dbReference type="ChEBI" id="CHEBI:456216"/>
        <dbReference type="EC" id="2.7.11.1"/>
    </reaction>
</comment>
<dbReference type="Pfam" id="PF00069">
    <property type="entry name" value="Pkinase"/>
    <property type="match status" value="1"/>
</dbReference>
<dbReference type="InterPro" id="IPR007280">
    <property type="entry name" value="Peptidase_C_arc/bac"/>
</dbReference>
<feature type="region of interest" description="Disordered" evidence="9">
    <location>
        <begin position="319"/>
        <end position="401"/>
    </location>
</feature>
<keyword evidence="5 11" id="KW-0418">Kinase</keyword>
<dbReference type="SUPFAM" id="SSF56112">
    <property type="entry name" value="Protein kinase-like (PK-like)"/>
    <property type="match status" value="1"/>
</dbReference>
<evidence type="ECO:0000256" key="9">
    <source>
        <dbReference type="SAM" id="MobiDB-lite"/>
    </source>
</evidence>
<organism evidence="11 12">
    <name type="scientific">Floridaenema aerugineum BLCC-F46</name>
    <dbReference type="NCBI Taxonomy" id="3153654"/>
    <lineage>
        <taxon>Bacteria</taxon>
        <taxon>Bacillati</taxon>
        <taxon>Cyanobacteriota</taxon>
        <taxon>Cyanophyceae</taxon>
        <taxon>Oscillatoriophycideae</taxon>
        <taxon>Aerosakkonematales</taxon>
        <taxon>Aerosakkonemataceae</taxon>
        <taxon>Floridanema</taxon>
        <taxon>Floridanema aerugineum</taxon>
    </lineage>
</organism>
<evidence type="ECO:0000313" key="11">
    <source>
        <dbReference type="EMBL" id="MFB2877250.1"/>
    </source>
</evidence>
<dbReference type="PROSITE" id="PS00108">
    <property type="entry name" value="PROTEIN_KINASE_ST"/>
    <property type="match status" value="1"/>
</dbReference>
<evidence type="ECO:0000256" key="5">
    <source>
        <dbReference type="ARBA" id="ARBA00022777"/>
    </source>
</evidence>
<keyword evidence="4" id="KW-0547">Nucleotide-binding</keyword>
<evidence type="ECO:0000256" key="3">
    <source>
        <dbReference type="ARBA" id="ARBA00022679"/>
    </source>
</evidence>
<feature type="compositionally biased region" description="Polar residues" evidence="9">
    <location>
        <begin position="330"/>
        <end position="343"/>
    </location>
</feature>
<dbReference type="Proteomes" id="UP001576774">
    <property type="component" value="Unassembled WGS sequence"/>
</dbReference>
<comment type="caution">
    <text evidence="11">The sequence shown here is derived from an EMBL/GenBank/DDBJ whole genome shotgun (WGS) entry which is preliminary data.</text>
</comment>
<dbReference type="PROSITE" id="PS00018">
    <property type="entry name" value="EF_HAND_1"/>
    <property type="match status" value="1"/>
</dbReference>
<name>A0ABV4X395_9CYAN</name>
<dbReference type="PROSITE" id="PS50011">
    <property type="entry name" value="PROTEIN_KINASE_DOM"/>
    <property type="match status" value="1"/>
</dbReference>
<sequence>MTNFSAFSSHGYQIIRELGRNREGGRITYLATHLSQKQQVVIKQFCFAQSGSSWSGFKAYEREIELLKKLNHSGIPRYLDSFENRDGFCLVQEYKNARSLGEIRPLKPEQIKQIAVAALEILVELQNYIPPVFHRDIKPENILVDEHLNVYLIDFGFSCLGGKASSESSIIAGTPGFMPPEHLHELTKSSDIYSLGATLICLLTGKTTTTIQDLLDKRDRYRIRFQKQIPEHINPRFISWLEKMVEPDLKKRFTNATSALKALKPIPIERSAKSELLTKIKVGLSLLATSAISLVGLAKGPEIYLHFVSNSTVNNITSGSSQPIAPPIPSNTVNSNPLPTSTPGLEEKNFSNQPIPTTTPTNNAESSSQAINPSQLDNQTKKEQTDNSISSSTVDPGNTLSKALDIGTLKDNRTYNDFVGSVDLDDYYRFNLDTTSNFQLSLSGLSEYTYVQLILDRNGNEQLERDEVLYANSSSSSTGINRPLGAGTYFIRVFPSDRNNNTKYTLEVSTTPVQTNSVDPGNTLGKALNIGNLKETRTYNDFVGSVDPEDYYRFNLDSTSNVQLSLSSLSEYTYVQLILDRNNNGQLERDEILYANSSSSSTAINRPLGAGTYFIRVFPSERNNNTIYTLEVSATGTSTN</sequence>
<evidence type="ECO:0000259" key="10">
    <source>
        <dbReference type="PROSITE" id="PS50011"/>
    </source>
</evidence>
<dbReference type="SMART" id="SM00220">
    <property type="entry name" value="S_TKc"/>
    <property type="match status" value="1"/>
</dbReference>
<dbReference type="SUPFAM" id="SSF89260">
    <property type="entry name" value="Collagen-binding domain"/>
    <property type="match status" value="2"/>
</dbReference>
<dbReference type="Gene3D" id="1.10.510.10">
    <property type="entry name" value="Transferase(Phosphotransferase) domain 1"/>
    <property type="match status" value="1"/>
</dbReference>
<feature type="compositionally biased region" description="Polar residues" evidence="9">
    <location>
        <begin position="386"/>
        <end position="401"/>
    </location>
</feature>
<evidence type="ECO:0000313" key="12">
    <source>
        <dbReference type="Proteomes" id="UP001576774"/>
    </source>
</evidence>
<dbReference type="EMBL" id="JBHFNQ010000080">
    <property type="protein sequence ID" value="MFB2877250.1"/>
    <property type="molecule type" value="Genomic_DNA"/>
</dbReference>
<dbReference type="Gene3D" id="2.60.120.380">
    <property type="match status" value="2"/>
</dbReference>
<keyword evidence="3" id="KW-0808">Transferase</keyword>
<keyword evidence="12" id="KW-1185">Reference proteome</keyword>
<evidence type="ECO:0000256" key="1">
    <source>
        <dbReference type="ARBA" id="ARBA00012513"/>
    </source>
</evidence>